<evidence type="ECO:0000259" key="7">
    <source>
        <dbReference type="PROSITE" id="PS51332"/>
    </source>
</evidence>
<dbReference type="PANTHER" id="PTHR43409">
    <property type="entry name" value="ANAEROBIC MAGNESIUM-PROTOPORPHYRIN IX MONOMETHYL ESTER CYCLASE-RELATED"/>
    <property type="match status" value="1"/>
</dbReference>
<keyword evidence="5" id="KW-0411">Iron-sulfur</keyword>
<dbReference type="EMBL" id="BLAE01000004">
    <property type="protein sequence ID" value="GES07005.1"/>
    <property type="molecule type" value="Genomic_DNA"/>
</dbReference>
<dbReference type="InterPro" id="IPR034532">
    <property type="entry name" value="OxsB-like"/>
</dbReference>
<dbReference type="GO" id="GO:0051536">
    <property type="term" value="F:iron-sulfur cluster binding"/>
    <property type="evidence" value="ECO:0007669"/>
    <property type="project" value="UniProtKB-KW"/>
</dbReference>
<gene>
    <name evidence="8" type="ORF">Amac_006000</name>
</gene>
<dbReference type="OrthoDB" id="5298546at2"/>
<evidence type="ECO:0000256" key="6">
    <source>
        <dbReference type="SAM" id="MobiDB-lite"/>
    </source>
</evidence>
<dbReference type="PROSITE" id="PS51332">
    <property type="entry name" value="B12_BINDING"/>
    <property type="match status" value="1"/>
</dbReference>
<protein>
    <recommendedName>
        <fullName evidence="7">B12-binding domain-containing protein</fullName>
    </recommendedName>
</protein>
<dbReference type="PANTHER" id="PTHR43409:SF7">
    <property type="entry name" value="BLL1977 PROTEIN"/>
    <property type="match status" value="1"/>
</dbReference>
<dbReference type="RefSeq" id="WP_155352702.1">
    <property type="nucleotide sequence ID" value="NZ_BAAAHL010000029.1"/>
</dbReference>
<evidence type="ECO:0000256" key="1">
    <source>
        <dbReference type="ARBA" id="ARBA00001966"/>
    </source>
</evidence>
<evidence type="ECO:0000313" key="9">
    <source>
        <dbReference type="Proteomes" id="UP000331127"/>
    </source>
</evidence>
<keyword evidence="9" id="KW-1185">Reference proteome</keyword>
<dbReference type="GO" id="GO:0031419">
    <property type="term" value="F:cobalamin binding"/>
    <property type="evidence" value="ECO:0007669"/>
    <property type="project" value="InterPro"/>
</dbReference>
<evidence type="ECO:0000256" key="4">
    <source>
        <dbReference type="ARBA" id="ARBA00023004"/>
    </source>
</evidence>
<dbReference type="Proteomes" id="UP000331127">
    <property type="component" value="Unassembled WGS sequence"/>
</dbReference>
<keyword evidence="2" id="KW-0949">S-adenosyl-L-methionine</keyword>
<reference evidence="8 9" key="1">
    <citation type="submission" date="2019-10" db="EMBL/GenBank/DDBJ databases">
        <title>Whole genome shotgun sequence of Acrocarpospora macrocephala NBRC 16266.</title>
        <authorList>
            <person name="Ichikawa N."/>
            <person name="Kimura A."/>
            <person name="Kitahashi Y."/>
            <person name="Komaki H."/>
            <person name="Oguchi A."/>
        </authorList>
    </citation>
    <scope>NUCLEOTIDE SEQUENCE [LARGE SCALE GENOMIC DNA]</scope>
    <source>
        <strain evidence="8 9">NBRC 16266</strain>
    </source>
</reference>
<comment type="cofactor">
    <cofactor evidence="1">
        <name>[4Fe-4S] cluster</name>
        <dbReference type="ChEBI" id="CHEBI:49883"/>
    </cofactor>
</comment>
<dbReference type="SFLD" id="SFLDF00430">
    <property type="entry name" value="OxsB-like"/>
    <property type="match status" value="1"/>
</dbReference>
<sequence>MPDTRTIGSAGISSPEPDPAGDRLISAIHNAIGTAPFHPAQLREISPHDPAALRDFLTRHLPTRVTLTGTADRRLLVVENTTHARWTLADLSGQAHHTRQWPAWTHGRISPDRPESWLAEADLTAATYRRLLRPTVLLVALYHPEYFPLPRFPLAISDIARAARATLTGQVELMDMQLGLTMADITARIRETSPDIVGISATFGQHDLMIALLDDITGMPDPPLIVTGGSLTVRNEALLLERYPGLVIARGAGEPTIQDLLAHWHGDLPLEQVRGIGYRGSNQRGQTTLAIGRARHTPTVSNRQQTDIWPELDLLERTFACGGVAQLETSRGCTSSCSFCPRGHKGHWAGAAPEGLDWLLREFSGVFDRHPEVSRTLYLVDEEFIGRDAGAEARALTIADTLHRHNFAWETSCRVDQVLWPDKGRTWHRDRARLWRDLVDNGLRRCLFGVESGVTSILDRFHKETTGEQNALAIRTLSALGVPTRFTYITFDHLMSVEELRATHAFQARTDLVLKPLPHLSVEQIVDGVRDEDFVTAHTRGVPFYTAISYLLVSMECLVGAAYTRKVINAGLAGQTRPSMGRIDAVFADRRIGVLSEWAQQWVDRNFALDYTLKSLEKVLDGGPRRTVRAARQVLKQAAFDLFTTMLVMLGDTDPGPGEPDLLDLSCRTLADALLEELRPRVERAVSDVSAVLPPHRAETLQREHTRWATHDGSWRLINASDPCGT</sequence>
<dbReference type="AlphaFoldDB" id="A0A5M3WD53"/>
<evidence type="ECO:0000256" key="2">
    <source>
        <dbReference type="ARBA" id="ARBA00022691"/>
    </source>
</evidence>
<dbReference type="InterPro" id="IPR006158">
    <property type="entry name" value="Cobalamin-bd"/>
</dbReference>
<evidence type="ECO:0000256" key="5">
    <source>
        <dbReference type="ARBA" id="ARBA00023014"/>
    </source>
</evidence>
<feature type="region of interest" description="Disordered" evidence="6">
    <location>
        <begin position="1"/>
        <end position="20"/>
    </location>
</feature>
<keyword evidence="4" id="KW-0408">Iron</keyword>
<dbReference type="GO" id="GO:0046872">
    <property type="term" value="F:metal ion binding"/>
    <property type="evidence" value="ECO:0007669"/>
    <property type="project" value="UniProtKB-KW"/>
</dbReference>
<dbReference type="GO" id="GO:0005829">
    <property type="term" value="C:cytosol"/>
    <property type="evidence" value="ECO:0007669"/>
    <property type="project" value="TreeGrafter"/>
</dbReference>
<proteinExistence type="predicted"/>
<accession>A0A5M3WD53</accession>
<dbReference type="InterPro" id="IPR058240">
    <property type="entry name" value="rSAM_sf"/>
</dbReference>
<comment type="caution">
    <text evidence="8">The sequence shown here is derived from an EMBL/GenBank/DDBJ whole genome shotgun (WGS) entry which is preliminary data.</text>
</comment>
<feature type="domain" description="B12-binding" evidence="7">
    <location>
        <begin position="133"/>
        <end position="271"/>
    </location>
</feature>
<dbReference type="Pfam" id="PF02310">
    <property type="entry name" value="B12-binding"/>
    <property type="match status" value="1"/>
</dbReference>
<organism evidence="8 9">
    <name type="scientific">Acrocarpospora macrocephala</name>
    <dbReference type="NCBI Taxonomy" id="150177"/>
    <lineage>
        <taxon>Bacteria</taxon>
        <taxon>Bacillati</taxon>
        <taxon>Actinomycetota</taxon>
        <taxon>Actinomycetes</taxon>
        <taxon>Streptosporangiales</taxon>
        <taxon>Streptosporangiaceae</taxon>
        <taxon>Acrocarpospora</taxon>
    </lineage>
</organism>
<name>A0A5M3WD53_9ACTN</name>
<evidence type="ECO:0000256" key="3">
    <source>
        <dbReference type="ARBA" id="ARBA00022723"/>
    </source>
</evidence>
<dbReference type="SFLD" id="SFLDS00029">
    <property type="entry name" value="Radical_SAM"/>
    <property type="match status" value="1"/>
</dbReference>
<dbReference type="InterPro" id="IPR007197">
    <property type="entry name" value="rSAM"/>
</dbReference>
<dbReference type="InterPro" id="IPR051198">
    <property type="entry name" value="BchE-like"/>
</dbReference>
<evidence type="ECO:0000313" key="8">
    <source>
        <dbReference type="EMBL" id="GES07005.1"/>
    </source>
</evidence>
<keyword evidence="3" id="KW-0479">Metal-binding</keyword>
<dbReference type="SFLD" id="SFLDG01082">
    <property type="entry name" value="B12-binding_domain_containing"/>
    <property type="match status" value="1"/>
</dbReference>
<dbReference type="SUPFAM" id="SSF102114">
    <property type="entry name" value="Radical SAM enzymes"/>
    <property type="match status" value="1"/>
</dbReference>